<reference evidence="2" key="1">
    <citation type="submission" date="2011-11" db="EMBL/GenBank/DDBJ databases">
        <title>The Genome Sequence of Fusarium oxysporum Cotton.</title>
        <authorList>
            <consortium name="The Broad Institute Genome Sequencing Platform"/>
            <person name="Ma L.-J."/>
            <person name="Gale L.R."/>
            <person name="Schwartz D.C."/>
            <person name="Zhou S."/>
            <person name="Corby-Kistler H."/>
            <person name="Young S.K."/>
            <person name="Zeng Q."/>
            <person name="Gargeya S."/>
            <person name="Fitzgerald M."/>
            <person name="Haas B."/>
            <person name="Abouelleil A."/>
            <person name="Alvarado L."/>
            <person name="Arachchi H.M."/>
            <person name="Berlin A."/>
            <person name="Brown A."/>
            <person name="Chapman S.B."/>
            <person name="Chen Z."/>
            <person name="Dunbar C."/>
            <person name="Freedman E."/>
            <person name="Gearin G."/>
            <person name="Goldberg J."/>
            <person name="Griggs A."/>
            <person name="Gujja S."/>
            <person name="Heiman D."/>
            <person name="Howarth C."/>
            <person name="Larson L."/>
            <person name="Lui A."/>
            <person name="MacDonald P.J.P."/>
            <person name="Montmayeur A."/>
            <person name="Murphy C."/>
            <person name="Neiman D."/>
            <person name="Pearson M."/>
            <person name="Priest M."/>
            <person name="Roberts A."/>
            <person name="Saif S."/>
            <person name="Shea T."/>
            <person name="Shenoy N."/>
            <person name="Sisk P."/>
            <person name="Stolte C."/>
            <person name="Sykes S."/>
            <person name="Wortman J."/>
            <person name="Nusbaum C."/>
            <person name="Birren B."/>
        </authorList>
    </citation>
    <scope>NUCLEOTIDE SEQUENCE [LARGE SCALE GENOMIC DNA]</scope>
    <source>
        <strain evidence="2">25433</strain>
    </source>
</reference>
<protein>
    <submittedName>
        <fullName evidence="2">Uncharacterized protein</fullName>
    </submittedName>
</protein>
<accession>X0KI93</accession>
<gene>
    <name evidence="2" type="ORF">FOTG_18313</name>
</gene>
<evidence type="ECO:0000313" key="2">
    <source>
        <dbReference type="EMBL" id="EXM13233.1"/>
    </source>
</evidence>
<organism evidence="2">
    <name type="scientific">Fusarium oxysporum f. sp. vasinfectum 25433</name>
    <dbReference type="NCBI Taxonomy" id="1089449"/>
    <lineage>
        <taxon>Eukaryota</taxon>
        <taxon>Fungi</taxon>
        <taxon>Dikarya</taxon>
        <taxon>Ascomycota</taxon>
        <taxon>Pezizomycotina</taxon>
        <taxon>Sordariomycetes</taxon>
        <taxon>Hypocreomycetidae</taxon>
        <taxon>Hypocreales</taxon>
        <taxon>Nectriaceae</taxon>
        <taxon>Fusarium</taxon>
        <taxon>Fusarium oxysporum species complex</taxon>
    </lineage>
</organism>
<dbReference type="AlphaFoldDB" id="X0KI93"/>
<feature type="region of interest" description="Disordered" evidence="1">
    <location>
        <begin position="23"/>
        <end position="51"/>
    </location>
</feature>
<dbReference type="Proteomes" id="UP000030701">
    <property type="component" value="Unassembled WGS sequence"/>
</dbReference>
<evidence type="ECO:0000256" key="1">
    <source>
        <dbReference type="SAM" id="MobiDB-lite"/>
    </source>
</evidence>
<reference evidence="2" key="2">
    <citation type="submission" date="2012-05" db="EMBL/GenBank/DDBJ databases">
        <title>The Genome Annotation of Fusarium oxysporum Cotton.</title>
        <authorList>
            <consortium name="The Broad Institute Genomics Platform"/>
            <person name="Ma L.-J."/>
            <person name="Corby-Kistler H."/>
            <person name="Broz K."/>
            <person name="Gale L.R."/>
            <person name="Jonkers W."/>
            <person name="O'Donnell K."/>
            <person name="Ploetz R."/>
            <person name="Steinberg C."/>
            <person name="Schwartz D.C."/>
            <person name="VanEtten H."/>
            <person name="Zhou S."/>
            <person name="Young S.K."/>
            <person name="Zeng Q."/>
            <person name="Gargeya S."/>
            <person name="Fitzgerald M."/>
            <person name="Abouelleil A."/>
            <person name="Alvarado L."/>
            <person name="Chapman S.B."/>
            <person name="Gainer-Dewar J."/>
            <person name="Goldberg J."/>
            <person name="Griggs A."/>
            <person name="Gujja S."/>
            <person name="Hansen M."/>
            <person name="Howarth C."/>
            <person name="Imamovic A."/>
            <person name="Ireland A."/>
            <person name="Larimer J."/>
            <person name="McCowan C."/>
            <person name="Murphy C."/>
            <person name="Pearson M."/>
            <person name="Poon T.W."/>
            <person name="Priest M."/>
            <person name="Roberts A."/>
            <person name="Saif S."/>
            <person name="Shea T."/>
            <person name="Sykes S."/>
            <person name="Wortman J."/>
            <person name="Nusbaum C."/>
            <person name="Birren B."/>
        </authorList>
    </citation>
    <scope>NUCLEOTIDE SEQUENCE</scope>
    <source>
        <strain evidence="2">25433</strain>
    </source>
</reference>
<name>X0KI93_FUSOX</name>
<dbReference type="HOGENOM" id="CLU_816470_0_0_1"/>
<feature type="compositionally biased region" description="Polar residues" evidence="1">
    <location>
        <begin position="31"/>
        <end position="51"/>
    </location>
</feature>
<proteinExistence type="predicted"/>
<sequence>MAILQIKKEKGKEGGRVARALLERDAKQVILSPTDTHQSSRPGSSSKSNMTSVRAIKQPFDPSSSSTGSVDGRYGHMSNKQMYQSQTTHNPLNHCIESSCTVNQEEALCSGAQSCIPLYNGPTPQRIAGSGSGEGLPYIVSSDYPTKAIDGNSGNLQDSFRVTFSVLWQTNTKVNNLPRINLALMDIVKIEALKQTGQTVDGTIVVNTADVLAIGMSAPDDTPSMNSYNETRDTNIYRNVALGKTRIMTGNVGVEGWQKMAGHKTTITNNRFGHDVGIITGDMGGEAARGLNQSFSKREEFKAYVRVLLFIQGFHGNPYNLSYRLTEVESHYDKGWTHYH</sequence>
<dbReference type="EMBL" id="JH658164">
    <property type="protein sequence ID" value="EXM13233.1"/>
    <property type="molecule type" value="Genomic_DNA"/>
</dbReference>